<dbReference type="GO" id="GO:0034203">
    <property type="term" value="P:glycolipid translocation"/>
    <property type="evidence" value="ECO:0007669"/>
    <property type="project" value="TreeGrafter"/>
</dbReference>
<evidence type="ECO:0000256" key="4">
    <source>
        <dbReference type="ARBA" id="ARBA00022692"/>
    </source>
</evidence>
<evidence type="ECO:0000256" key="9">
    <source>
        <dbReference type="ARBA" id="ARBA00045912"/>
    </source>
</evidence>
<keyword evidence="7 10" id="KW-0472">Membrane</keyword>
<feature type="transmembrane region" description="Helical" evidence="10">
    <location>
        <begin position="133"/>
        <end position="154"/>
    </location>
</feature>
<evidence type="ECO:0000313" key="14">
    <source>
        <dbReference type="Proteomes" id="UP000006039"/>
    </source>
</evidence>
<dbReference type="Proteomes" id="UP000006039">
    <property type="component" value="Unassembled WGS sequence"/>
</dbReference>
<comment type="caution">
    <text evidence="10">Lacks conserved residue(s) required for the propagation of feature annotation.</text>
</comment>
<sequence length="604" mass="63045">MASEKEATPLGSPAASGALRGASLLILLQVASRAITFVANQLLLRFLTAQLLGVSTQLEVYYLSVLFFARESLRVAIQRQGDAQDRADHAHEGDAKTGAAKDNAATATAGPGPRSPAAADTARARTTQAVVNLSYISILLGLVSAALLGVLYLGSIDGDTMASTPFLLPSFSIYAIAAMVELLSEPAFVVMQTRLQFGARATAESTATFARCVVTLGSAVVASRLRVEAGVLPFALGQLSYGLVLLAVYGWYGAVLAGKEGFSLLPKKLAAASSSSSSSPYAMSFFYRPTLYLARSMIAQSLFKHLLTQGDTLLVTALSTPTAQGVYALANNYGGLVARLVFQPIEESSRSYFSRLLSQQGPGATDKTTGNEEKEKDKAAAHKASADLTVLLKLYSIFSVVVVALGPTAAPLLVGLVAGPRWAASGAGAVLAAYALYVPLLAANGVAESFVASVATEAEVRLQSAWMGAFSLAFGAAGFVFLRVLAWGAKGLVVANSINMACRIVWCAGFISRYFARAGVKFDLAEVRPSALTIGAAAVANQAARAVVGGSPLPGLAAKQIMIELVKVAGVAIVFIALVAIGERQFLLRCFETARGRRQKATNK</sequence>
<keyword evidence="14" id="KW-1185">Reference proteome</keyword>
<feature type="transmembrane region" description="Helical" evidence="10">
    <location>
        <begin position="561"/>
        <end position="581"/>
    </location>
</feature>
<dbReference type="eggNOG" id="KOG2864">
    <property type="taxonomic scope" value="Eukaryota"/>
</dbReference>
<keyword evidence="6 10" id="KW-1133">Transmembrane helix</keyword>
<dbReference type="Pfam" id="PF04506">
    <property type="entry name" value="Rft-1"/>
    <property type="match status" value="1"/>
</dbReference>
<evidence type="ECO:0000313" key="12">
    <source>
        <dbReference type="EMBL" id="EJT72961.1"/>
    </source>
</evidence>
<feature type="transmembrane region" description="Helical" evidence="10">
    <location>
        <begin position="394"/>
        <end position="416"/>
    </location>
</feature>
<reference evidence="12" key="3">
    <citation type="submission" date="2010-09" db="EMBL/GenBank/DDBJ databases">
        <title>Annotation of Gaeumannomyces graminis var. tritici R3-111a-1.</title>
        <authorList>
            <consortium name="The Broad Institute Genome Sequencing Platform"/>
            <person name="Ma L.-J."/>
            <person name="Dead R."/>
            <person name="Young S.K."/>
            <person name="Zeng Q."/>
            <person name="Gargeya S."/>
            <person name="Fitzgerald M."/>
            <person name="Haas B."/>
            <person name="Abouelleil A."/>
            <person name="Alvarado L."/>
            <person name="Arachchi H.M."/>
            <person name="Berlin A."/>
            <person name="Brown A."/>
            <person name="Chapman S.B."/>
            <person name="Chen Z."/>
            <person name="Dunbar C."/>
            <person name="Freedman E."/>
            <person name="Gearin G."/>
            <person name="Gellesch M."/>
            <person name="Goldberg J."/>
            <person name="Griggs A."/>
            <person name="Gujja S."/>
            <person name="Heiman D."/>
            <person name="Howarth C."/>
            <person name="Larson L."/>
            <person name="Lui A."/>
            <person name="MacDonald P.J.P."/>
            <person name="Mehta T."/>
            <person name="Montmayeur A."/>
            <person name="Murphy C."/>
            <person name="Neiman D."/>
            <person name="Pearson M."/>
            <person name="Priest M."/>
            <person name="Roberts A."/>
            <person name="Saif S."/>
            <person name="Shea T."/>
            <person name="Shenoy N."/>
            <person name="Sisk P."/>
            <person name="Stolte C."/>
            <person name="Sykes S."/>
            <person name="Yandava C."/>
            <person name="Wortman J."/>
            <person name="Nusbaum C."/>
            <person name="Birren B."/>
        </authorList>
    </citation>
    <scope>NUCLEOTIDE SEQUENCE</scope>
    <source>
        <strain evidence="12">R3-111a-1</strain>
    </source>
</reference>
<feature type="compositionally biased region" description="Basic and acidic residues" evidence="11">
    <location>
        <begin position="84"/>
        <end position="95"/>
    </location>
</feature>
<gene>
    <name evidence="13" type="primary">20350270</name>
    <name evidence="12" type="ORF">GGTG_09812</name>
</gene>
<feature type="transmembrane region" description="Helical" evidence="10">
    <location>
        <begin position="239"/>
        <end position="258"/>
    </location>
</feature>
<dbReference type="InterPro" id="IPR007594">
    <property type="entry name" value="RFT1"/>
</dbReference>
<evidence type="ECO:0000256" key="8">
    <source>
        <dbReference type="ARBA" id="ARBA00044793"/>
    </source>
</evidence>
<evidence type="ECO:0000256" key="1">
    <source>
        <dbReference type="ARBA" id="ARBA00004477"/>
    </source>
</evidence>
<dbReference type="AlphaFoldDB" id="J3P8H8"/>
<dbReference type="PANTHER" id="PTHR13117:SF5">
    <property type="entry name" value="PROTEIN RFT1 HOMOLOG"/>
    <property type="match status" value="1"/>
</dbReference>
<comment type="pathway">
    <text evidence="2">Protein modification; protein glycosylation.</text>
</comment>
<reference evidence="14" key="1">
    <citation type="submission" date="2010-07" db="EMBL/GenBank/DDBJ databases">
        <title>The genome sequence of Gaeumannomyces graminis var. tritici strain R3-111a-1.</title>
        <authorList>
            <consortium name="The Broad Institute Genome Sequencing Platform"/>
            <person name="Ma L.-J."/>
            <person name="Dead R."/>
            <person name="Young S."/>
            <person name="Zeng Q."/>
            <person name="Koehrsen M."/>
            <person name="Alvarado L."/>
            <person name="Berlin A."/>
            <person name="Chapman S.B."/>
            <person name="Chen Z."/>
            <person name="Freedman E."/>
            <person name="Gellesch M."/>
            <person name="Goldberg J."/>
            <person name="Griggs A."/>
            <person name="Gujja S."/>
            <person name="Heilman E.R."/>
            <person name="Heiman D."/>
            <person name="Hepburn T."/>
            <person name="Howarth C."/>
            <person name="Jen D."/>
            <person name="Larson L."/>
            <person name="Mehta T."/>
            <person name="Neiman D."/>
            <person name="Pearson M."/>
            <person name="Roberts A."/>
            <person name="Saif S."/>
            <person name="Shea T."/>
            <person name="Shenoy N."/>
            <person name="Sisk P."/>
            <person name="Stolte C."/>
            <person name="Sykes S."/>
            <person name="Walk T."/>
            <person name="White J."/>
            <person name="Yandava C."/>
            <person name="Haas B."/>
            <person name="Nusbaum C."/>
            <person name="Birren B."/>
        </authorList>
    </citation>
    <scope>NUCLEOTIDE SEQUENCE [LARGE SCALE GENOMIC DNA]</scope>
    <source>
        <strain evidence="14">R3-111a-1</strain>
    </source>
</reference>
<keyword evidence="5 10" id="KW-0256">Endoplasmic reticulum</keyword>
<feature type="transmembrane region" description="Helical" evidence="10">
    <location>
        <begin position="49"/>
        <end position="69"/>
    </location>
</feature>
<dbReference type="PANTHER" id="PTHR13117">
    <property type="entry name" value="ENDOPLASMIC RETICULUM MULTISPAN TRANSMEMBRANE PROTEIN-RELATED"/>
    <property type="match status" value="1"/>
</dbReference>
<organism evidence="12">
    <name type="scientific">Gaeumannomyces tritici (strain R3-111a-1)</name>
    <name type="common">Wheat and barley take-all root rot fungus</name>
    <name type="synonym">Gaeumannomyces graminis var. tritici</name>
    <dbReference type="NCBI Taxonomy" id="644352"/>
    <lineage>
        <taxon>Eukaryota</taxon>
        <taxon>Fungi</taxon>
        <taxon>Dikarya</taxon>
        <taxon>Ascomycota</taxon>
        <taxon>Pezizomycotina</taxon>
        <taxon>Sordariomycetes</taxon>
        <taxon>Sordariomycetidae</taxon>
        <taxon>Magnaporthales</taxon>
        <taxon>Magnaporthaceae</taxon>
        <taxon>Gaeumannomyces</taxon>
    </lineage>
</organism>
<proteinExistence type="inferred from homology"/>
<evidence type="ECO:0000256" key="10">
    <source>
        <dbReference type="RuleBase" id="RU365067"/>
    </source>
</evidence>
<dbReference type="OrthoDB" id="9979195at2759"/>
<feature type="compositionally biased region" description="Low complexity" evidence="11">
    <location>
        <begin position="96"/>
        <end position="110"/>
    </location>
</feature>
<dbReference type="GO" id="GO:0006488">
    <property type="term" value="P:dolichol-linked oligosaccharide biosynthetic process"/>
    <property type="evidence" value="ECO:0007669"/>
    <property type="project" value="InterPro"/>
</dbReference>
<dbReference type="HOGENOM" id="CLU_023360_3_0_1"/>
<comment type="similarity">
    <text evidence="3 10">Belongs to the RFT1 family.</text>
</comment>
<feature type="compositionally biased region" description="Polar residues" evidence="11">
    <location>
        <begin position="359"/>
        <end position="368"/>
    </location>
</feature>
<comment type="function">
    <text evidence="9 10">Intramembrane glycolipid transporter that operates in the biosynthetic pathway of dolichol-linked oligosaccharides, the glycan precursors employed in protein asparagine (N)-glycosylation. The sequential addition of sugars to dolichol pyrophosphate produces dolichol-linked oligosaccharides containing fourteen sugars, including two GlcNAcs, nine mannoses and three glucoses. Once assembled, the oligosaccharide is transferred from the lipid to nascent proteins by oligosaccharyltransferases. The assembly of dolichol-linked oligosaccharides begins on the cytosolic side of the endoplasmic reticulum membrane and finishes in its lumen. RFT1 could mediate the translocation of the cytosolically oriented intermediate DolPP-GlcNAc2Man5, produced by ALG11, into the ER lumen where dolichol-linked oligosaccharides assembly continues. However, the intramembrane lipid transporter activity could not be confirmed in vitro.</text>
</comment>
<evidence type="ECO:0000256" key="11">
    <source>
        <dbReference type="SAM" id="MobiDB-lite"/>
    </source>
</evidence>
<feature type="transmembrane region" description="Helical" evidence="10">
    <location>
        <begin position="166"/>
        <end position="188"/>
    </location>
</feature>
<dbReference type="EnsemblFungi" id="EJT72961">
    <property type="protein sequence ID" value="EJT72961"/>
    <property type="gene ID" value="GGTG_09812"/>
</dbReference>
<evidence type="ECO:0000256" key="5">
    <source>
        <dbReference type="ARBA" id="ARBA00022824"/>
    </source>
</evidence>
<evidence type="ECO:0000313" key="13">
    <source>
        <dbReference type="EnsemblFungi" id="EJT72961"/>
    </source>
</evidence>
<dbReference type="GeneID" id="20350270"/>
<reference evidence="12" key="2">
    <citation type="submission" date="2010-07" db="EMBL/GenBank/DDBJ databases">
        <authorList>
            <consortium name="The Broad Institute Genome Sequencing Platform"/>
            <consortium name="Broad Institute Genome Sequencing Center for Infectious Disease"/>
            <person name="Ma L.-J."/>
            <person name="Dead R."/>
            <person name="Young S."/>
            <person name="Zeng Q."/>
            <person name="Koehrsen M."/>
            <person name="Alvarado L."/>
            <person name="Berlin A."/>
            <person name="Chapman S.B."/>
            <person name="Chen Z."/>
            <person name="Freedman E."/>
            <person name="Gellesch M."/>
            <person name="Goldberg J."/>
            <person name="Griggs A."/>
            <person name="Gujja S."/>
            <person name="Heilman E.R."/>
            <person name="Heiman D."/>
            <person name="Hepburn T."/>
            <person name="Howarth C."/>
            <person name="Jen D."/>
            <person name="Larson L."/>
            <person name="Mehta T."/>
            <person name="Neiman D."/>
            <person name="Pearson M."/>
            <person name="Roberts A."/>
            <person name="Saif S."/>
            <person name="Shea T."/>
            <person name="Shenoy N."/>
            <person name="Sisk P."/>
            <person name="Stolte C."/>
            <person name="Sykes S."/>
            <person name="Walk T."/>
            <person name="White J."/>
            <person name="Yandava C."/>
            <person name="Haas B."/>
            <person name="Nusbaum C."/>
            <person name="Birren B."/>
        </authorList>
    </citation>
    <scope>NUCLEOTIDE SEQUENCE</scope>
    <source>
        <strain evidence="12">R3-111a-1</strain>
    </source>
</reference>
<keyword evidence="10" id="KW-0813">Transport</keyword>
<evidence type="ECO:0000256" key="7">
    <source>
        <dbReference type="ARBA" id="ARBA00023136"/>
    </source>
</evidence>
<dbReference type="EMBL" id="GL385399">
    <property type="protein sequence ID" value="EJT72961.1"/>
    <property type="molecule type" value="Genomic_DNA"/>
</dbReference>
<feature type="region of interest" description="Disordered" evidence="11">
    <location>
        <begin position="359"/>
        <end position="379"/>
    </location>
</feature>
<evidence type="ECO:0000256" key="6">
    <source>
        <dbReference type="ARBA" id="ARBA00022989"/>
    </source>
</evidence>
<keyword evidence="4 10" id="KW-0812">Transmembrane</keyword>
<dbReference type="GO" id="GO:0005789">
    <property type="term" value="C:endoplasmic reticulum membrane"/>
    <property type="evidence" value="ECO:0007669"/>
    <property type="project" value="UniProtKB-SubCell"/>
</dbReference>
<feature type="compositionally biased region" description="Basic and acidic residues" evidence="11">
    <location>
        <begin position="369"/>
        <end position="379"/>
    </location>
</feature>
<feature type="region of interest" description="Disordered" evidence="11">
    <location>
        <begin position="84"/>
        <end position="121"/>
    </location>
</feature>
<dbReference type="STRING" id="644352.J3P8H8"/>
<reference evidence="13" key="4">
    <citation type="journal article" date="2015" name="G3 (Bethesda)">
        <title>Genome sequences of three phytopathogenic species of the Magnaporthaceae family of fungi.</title>
        <authorList>
            <person name="Okagaki L.H."/>
            <person name="Nunes C.C."/>
            <person name="Sailsbery J."/>
            <person name="Clay B."/>
            <person name="Brown D."/>
            <person name="John T."/>
            <person name="Oh Y."/>
            <person name="Young N."/>
            <person name="Fitzgerald M."/>
            <person name="Haas B.J."/>
            <person name="Zeng Q."/>
            <person name="Young S."/>
            <person name="Adiconis X."/>
            <person name="Fan L."/>
            <person name="Levin J.Z."/>
            <person name="Mitchell T.K."/>
            <person name="Okubara P.A."/>
            <person name="Farman M.L."/>
            <person name="Kohn L.M."/>
            <person name="Birren B."/>
            <person name="Ma L.-J."/>
            <person name="Dean R.A."/>
        </authorList>
    </citation>
    <scope>NUCLEOTIDE SEQUENCE</scope>
    <source>
        <strain evidence="13">R3-111a-1</strain>
    </source>
</reference>
<name>J3P8H8_GAET3</name>
<reference evidence="13" key="5">
    <citation type="submission" date="2018-04" db="UniProtKB">
        <authorList>
            <consortium name="EnsemblFungi"/>
        </authorList>
    </citation>
    <scope>IDENTIFICATION</scope>
    <source>
        <strain evidence="13">R3-111a-1</strain>
    </source>
</reference>
<protein>
    <recommendedName>
        <fullName evidence="8 10">Man(5)GlcNAc(2)-PP-dolichol translocation protein RFT1</fullName>
    </recommendedName>
</protein>
<evidence type="ECO:0000256" key="3">
    <source>
        <dbReference type="ARBA" id="ARBA00010288"/>
    </source>
</evidence>
<accession>J3P8H8</accession>
<dbReference type="RefSeq" id="XP_009225935.1">
    <property type="nucleotide sequence ID" value="XM_009227671.1"/>
</dbReference>
<evidence type="ECO:0000256" key="2">
    <source>
        <dbReference type="ARBA" id="ARBA00004922"/>
    </source>
</evidence>
<feature type="transmembrane region" description="Helical" evidence="10">
    <location>
        <begin position="464"/>
        <end position="486"/>
    </location>
</feature>
<feature type="transmembrane region" description="Helical" evidence="10">
    <location>
        <begin position="422"/>
        <end position="443"/>
    </location>
</feature>
<dbReference type="FunCoup" id="J3P8H8">
    <property type="interactions" value="682"/>
</dbReference>
<comment type="subcellular location">
    <subcellularLocation>
        <location evidence="1 10">Endoplasmic reticulum membrane</location>
        <topology evidence="1 10">Multi-pass membrane protein</topology>
    </subcellularLocation>
</comment>
<dbReference type="VEuPathDB" id="FungiDB:GGTG_09812"/>